<keyword evidence="2" id="KW-1185">Reference proteome</keyword>
<reference evidence="1 2" key="1">
    <citation type="journal article" date="2019" name="Commun. Biol.">
        <title>The bagworm genome reveals a unique fibroin gene that provides high tensile strength.</title>
        <authorList>
            <person name="Kono N."/>
            <person name="Nakamura H."/>
            <person name="Ohtoshi R."/>
            <person name="Tomita M."/>
            <person name="Numata K."/>
            <person name="Arakawa K."/>
        </authorList>
    </citation>
    <scope>NUCLEOTIDE SEQUENCE [LARGE SCALE GENOMIC DNA]</scope>
</reference>
<gene>
    <name evidence="1" type="ORF">EVAR_52709_1</name>
</gene>
<dbReference type="OrthoDB" id="416454at2759"/>
<evidence type="ECO:0000313" key="1">
    <source>
        <dbReference type="EMBL" id="GBP69436.1"/>
    </source>
</evidence>
<organism evidence="1 2">
    <name type="scientific">Eumeta variegata</name>
    <name type="common">Bagworm moth</name>
    <name type="synonym">Eumeta japonica</name>
    <dbReference type="NCBI Taxonomy" id="151549"/>
    <lineage>
        <taxon>Eukaryota</taxon>
        <taxon>Metazoa</taxon>
        <taxon>Ecdysozoa</taxon>
        <taxon>Arthropoda</taxon>
        <taxon>Hexapoda</taxon>
        <taxon>Insecta</taxon>
        <taxon>Pterygota</taxon>
        <taxon>Neoptera</taxon>
        <taxon>Endopterygota</taxon>
        <taxon>Lepidoptera</taxon>
        <taxon>Glossata</taxon>
        <taxon>Ditrysia</taxon>
        <taxon>Tineoidea</taxon>
        <taxon>Psychidae</taxon>
        <taxon>Oiketicinae</taxon>
        <taxon>Eumeta</taxon>
    </lineage>
</organism>
<comment type="caution">
    <text evidence="1">The sequence shown here is derived from an EMBL/GenBank/DDBJ whole genome shotgun (WGS) entry which is preliminary data.</text>
</comment>
<sequence>MLQCVDSPCESDTPRASGRVDCPLRTKRNTKKKYKTKAQSLGLTIDPNLRFEAYVREIVRHRFYRLKVLYRIRSYPNVNLRIRLVESIVLPKLNYCDTVYGPRLRASSKTLIQRVQNACSKFYFDVPS</sequence>
<protein>
    <submittedName>
        <fullName evidence="1">Uncharacterized protein</fullName>
    </submittedName>
</protein>
<proteinExistence type="predicted"/>
<accession>A0A4C1Y0K7</accession>
<evidence type="ECO:0000313" key="2">
    <source>
        <dbReference type="Proteomes" id="UP000299102"/>
    </source>
</evidence>
<dbReference type="Proteomes" id="UP000299102">
    <property type="component" value="Unassembled WGS sequence"/>
</dbReference>
<name>A0A4C1Y0K7_EUMVA</name>
<dbReference type="AlphaFoldDB" id="A0A4C1Y0K7"/>
<dbReference type="EMBL" id="BGZK01001040">
    <property type="protein sequence ID" value="GBP69436.1"/>
    <property type="molecule type" value="Genomic_DNA"/>
</dbReference>